<keyword evidence="3" id="KW-0445">Lipid transport</keyword>
<feature type="domain" description="Glycolipid transfer protein" evidence="4">
    <location>
        <begin position="39"/>
        <end position="180"/>
    </location>
</feature>
<dbReference type="Gene3D" id="1.10.3520.10">
    <property type="entry name" value="Glycolipid transfer protein"/>
    <property type="match status" value="1"/>
</dbReference>
<organism evidence="5 6">
    <name type="scientific">Dillenia turbinata</name>
    <dbReference type="NCBI Taxonomy" id="194707"/>
    <lineage>
        <taxon>Eukaryota</taxon>
        <taxon>Viridiplantae</taxon>
        <taxon>Streptophyta</taxon>
        <taxon>Embryophyta</taxon>
        <taxon>Tracheophyta</taxon>
        <taxon>Spermatophyta</taxon>
        <taxon>Magnoliopsida</taxon>
        <taxon>eudicotyledons</taxon>
        <taxon>Gunneridae</taxon>
        <taxon>Pentapetalae</taxon>
        <taxon>Dilleniales</taxon>
        <taxon>Dilleniaceae</taxon>
        <taxon>Dillenia</taxon>
    </lineage>
</organism>
<dbReference type="InterPro" id="IPR014830">
    <property type="entry name" value="Glycolipid_transfer_prot_dom"/>
</dbReference>
<sequence length="222" mass="25332">MKRRRESEMRSVIRSAIEEISLAAKIKSQDDDDHVALNIPTKPLLSACHLIIQLLDKIGPTMAVLRRDLHQNIQRIEKLYETDPTVYSTLVEILKKEVNEGSARKGNSCSKAILWLTRSMDFTVALLQILVKDPEKNMEQAVEESYNITLKPWHGWISAAAYKVALKLVPDNEEFINLLMAKDESYETLKEEIQTLTSLLVPYLEGIHANLRSYGLDRLKST</sequence>
<keyword evidence="2" id="KW-0813">Transport</keyword>
<protein>
    <submittedName>
        <fullName evidence="5">Glycolipid transfer protein domain</fullName>
    </submittedName>
</protein>
<dbReference type="GO" id="GO:1902387">
    <property type="term" value="F:ceramide 1-phosphate binding"/>
    <property type="evidence" value="ECO:0007669"/>
    <property type="project" value="TreeGrafter"/>
</dbReference>
<dbReference type="AlphaFoldDB" id="A0AAN8ZHT9"/>
<evidence type="ECO:0000256" key="1">
    <source>
        <dbReference type="ARBA" id="ARBA00007148"/>
    </source>
</evidence>
<dbReference type="FunFam" id="1.10.3520.10:FF:000008">
    <property type="entry name" value="Glycolipid transfer protein 2"/>
    <property type="match status" value="1"/>
</dbReference>
<dbReference type="SUPFAM" id="SSF110004">
    <property type="entry name" value="Glycolipid transfer protein, GLTP"/>
    <property type="match status" value="1"/>
</dbReference>
<dbReference type="GO" id="GO:1902388">
    <property type="term" value="F:ceramide 1-phosphate transfer activity"/>
    <property type="evidence" value="ECO:0007669"/>
    <property type="project" value="TreeGrafter"/>
</dbReference>
<dbReference type="GO" id="GO:0005829">
    <property type="term" value="C:cytosol"/>
    <property type="evidence" value="ECO:0007669"/>
    <property type="project" value="TreeGrafter"/>
</dbReference>
<evidence type="ECO:0000313" key="6">
    <source>
        <dbReference type="Proteomes" id="UP001370490"/>
    </source>
</evidence>
<comment type="caution">
    <text evidence="5">The sequence shown here is derived from an EMBL/GenBank/DDBJ whole genome shotgun (WGS) entry which is preliminary data.</text>
</comment>
<dbReference type="Pfam" id="PF08718">
    <property type="entry name" value="GLTP"/>
    <property type="match status" value="1"/>
</dbReference>
<evidence type="ECO:0000256" key="3">
    <source>
        <dbReference type="ARBA" id="ARBA00023055"/>
    </source>
</evidence>
<reference evidence="5 6" key="1">
    <citation type="submission" date="2023-12" db="EMBL/GenBank/DDBJ databases">
        <title>A high-quality genome assembly for Dillenia turbinata (Dilleniales).</title>
        <authorList>
            <person name="Chanderbali A."/>
        </authorList>
    </citation>
    <scope>NUCLEOTIDE SEQUENCE [LARGE SCALE GENOMIC DNA]</scope>
    <source>
        <strain evidence="5">LSX21</strain>
        <tissue evidence="5">Leaf</tissue>
    </source>
</reference>
<evidence type="ECO:0000259" key="4">
    <source>
        <dbReference type="Pfam" id="PF08718"/>
    </source>
</evidence>
<name>A0AAN8ZHT9_9MAGN</name>
<keyword evidence="6" id="KW-1185">Reference proteome</keyword>
<proteinExistence type="inferred from homology"/>
<accession>A0AAN8ZHT9</accession>
<dbReference type="EMBL" id="JBAMMX010000006">
    <property type="protein sequence ID" value="KAK6938297.1"/>
    <property type="molecule type" value="Genomic_DNA"/>
</dbReference>
<dbReference type="GO" id="GO:0016020">
    <property type="term" value="C:membrane"/>
    <property type="evidence" value="ECO:0007669"/>
    <property type="project" value="TreeGrafter"/>
</dbReference>
<dbReference type="PANTHER" id="PTHR10219:SF34">
    <property type="entry name" value="GLYCOLIPID TRANSFER PROTEIN 3"/>
    <property type="match status" value="1"/>
</dbReference>
<evidence type="ECO:0000256" key="2">
    <source>
        <dbReference type="ARBA" id="ARBA00022448"/>
    </source>
</evidence>
<dbReference type="Proteomes" id="UP001370490">
    <property type="component" value="Unassembled WGS sequence"/>
</dbReference>
<dbReference type="PANTHER" id="PTHR10219">
    <property type="entry name" value="GLYCOLIPID TRANSFER PROTEIN-RELATED"/>
    <property type="match status" value="1"/>
</dbReference>
<comment type="similarity">
    <text evidence="1">Belongs to the GLTP family.</text>
</comment>
<dbReference type="InterPro" id="IPR036497">
    <property type="entry name" value="GLTP_sf"/>
</dbReference>
<evidence type="ECO:0000313" key="5">
    <source>
        <dbReference type="EMBL" id="KAK6938297.1"/>
    </source>
</evidence>
<gene>
    <name evidence="5" type="ORF">RJ641_031805</name>
</gene>